<dbReference type="SUPFAM" id="SSF161070">
    <property type="entry name" value="SNF-like"/>
    <property type="match status" value="1"/>
</dbReference>
<dbReference type="EMBL" id="JABXBU010000012">
    <property type="protein sequence ID" value="KAF8788982.1"/>
    <property type="molecule type" value="Genomic_DNA"/>
</dbReference>
<feature type="compositionally biased region" description="Low complexity" evidence="1">
    <location>
        <begin position="113"/>
        <end position="127"/>
    </location>
</feature>
<reference evidence="3" key="1">
    <citation type="journal article" date="2020" name="bioRxiv">
        <title>Chromosome-level reference genome of the European wasp spider Argiope bruennichi: a resource for studies on range expansion and evolutionary adaptation.</title>
        <authorList>
            <person name="Sheffer M.M."/>
            <person name="Hoppe A."/>
            <person name="Krehenwinkel H."/>
            <person name="Uhl G."/>
            <person name="Kuss A.W."/>
            <person name="Jensen L."/>
            <person name="Jensen C."/>
            <person name="Gillespie R.G."/>
            <person name="Hoff K.J."/>
            <person name="Prost S."/>
        </authorList>
    </citation>
    <scope>NUCLEOTIDE SEQUENCE</scope>
</reference>
<evidence type="ECO:0000256" key="2">
    <source>
        <dbReference type="SAM" id="Phobius"/>
    </source>
</evidence>
<keyword evidence="2" id="KW-0812">Transmembrane</keyword>
<feature type="region of interest" description="Disordered" evidence="1">
    <location>
        <begin position="34"/>
        <end position="134"/>
    </location>
</feature>
<comment type="caution">
    <text evidence="3">The sequence shown here is derived from an EMBL/GenBank/DDBJ whole genome shotgun (WGS) entry which is preliminary data.</text>
</comment>
<accession>A0A8T0FF65</accession>
<keyword evidence="4" id="KW-1185">Reference proteome</keyword>
<feature type="compositionally biased region" description="Pro residues" evidence="1">
    <location>
        <begin position="61"/>
        <end position="75"/>
    </location>
</feature>
<feature type="compositionally biased region" description="Polar residues" evidence="1">
    <location>
        <begin position="79"/>
        <end position="104"/>
    </location>
</feature>
<feature type="compositionally biased region" description="Polar residues" evidence="1">
    <location>
        <begin position="40"/>
        <end position="49"/>
    </location>
</feature>
<gene>
    <name evidence="3" type="ORF">HNY73_006965</name>
</gene>
<reference evidence="3" key="2">
    <citation type="submission" date="2020-06" db="EMBL/GenBank/DDBJ databases">
        <authorList>
            <person name="Sheffer M."/>
        </authorList>
    </citation>
    <scope>NUCLEOTIDE SEQUENCE</scope>
</reference>
<keyword evidence="2" id="KW-1133">Transmembrane helix</keyword>
<feature type="transmembrane region" description="Helical" evidence="2">
    <location>
        <begin position="169"/>
        <end position="187"/>
    </location>
</feature>
<protein>
    <submittedName>
        <fullName evidence="3">Uncharacterized protein</fullName>
    </submittedName>
</protein>
<evidence type="ECO:0000313" key="3">
    <source>
        <dbReference type="EMBL" id="KAF8788982.1"/>
    </source>
</evidence>
<evidence type="ECO:0000256" key="1">
    <source>
        <dbReference type="SAM" id="MobiDB-lite"/>
    </source>
</evidence>
<dbReference type="Proteomes" id="UP000807504">
    <property type="component" value="Unassembled WGS sequence"/>
</dbReference>
<dbReference type="AlphaFoldDB" id="A0A8T0FF65"/>
<feature type="compositionally biased region" description="Low complexity" evidence="1">
    <location>
        <begin position="50"/>
        <end position="60"/>
    </location>
</feature>
<proteinExistence type="predicted"/>
<sequence>MLGWDVGYVWPLLESAVAPQSNRPLDSWQLVMGNPHEAAQASNASGETSTTAAATPAAPVRTPPAAAPRVDPPPYESVANESPEQSVTTATNQTRNSSVSNTTVDGGRRHRTSSSGATRTRTTNGGSQRMRPPKWPHKASSVFACLSCVIGVCNVSRFSMLVYIFKGKFFLYFIVIIMSEVAIYYHFRQIATFVEMKSEFYLAYGSRQ</sequence>
<organism evidence="3 4">
    <name type="scientific">Argiope bruennichi</name>
    <name type="common">Wasp spider</name>
    <name type="synonym">Aranea bruennichi</name>
    <dbReference type="NCBI Taxonomy" id="94029"/>
    <lineage>
        <taxon>Eukaryota</taxon>
        <taxon>Metazoa</taxon>
        <taxon>Ecdysozoa</taxon>
        <taxon>Arthropoda</taxon>
        <taxon>Chelicerata</taxon>
        <taxon>Arachnida</taxon>
        <taxon>Araneae</taxon>
        <taxon>Araneomorphae</taxon>
        <taxon>Entelegynae</taxon>
        <taxon>Araneoidea</taxon>
        <taxon>Araneidae</taxon>
        <taxon>Argiope</taxon>
    </lineage>
</organism>
<name>A0A8T0FF65_ARGBR</name>
<keyword evidence="2" id="KW-0472">Membrane</keyword>
<dbReference type="InterPro" id="IPR037272">
    <property type="entry name" value="SNS_sf"/>
</dbReference>
<evidence type="ECO:0000313" key="4">
    <source>
        <dbReference type="Proteomes" id="UP000807504"/>
    </source>
</evidence>